<dbReference type="GO" id="GO:0048038">
    <property type="term" value="F:quinone binding"/>
    <property type="evidence" value="ECO:0007669"/>
    <property type="project" value="UniProtKB-KW"/>
</dbReference>
<dbReference type="Proteomes" id="UP000727962">
    <property type="component" value="Unassembled WGS sequence"/>
</dbReference>
<keyword evidence="7 10" id="KW-0472">Membrane</keyword>
<dbReference type="EMBL" id="JACOSL010000016">
    <property type="protein sequence ID" value="MBI1755970.1"/>
    <property type="molecule type" value="Genomic_DNA"/>
</dbReference>
<evidence type="ECO:0000256" key="2">
    <source>
        <dbReference type="ARBA" id="ARBA00006214"/>
    </source>
</evidence>
<dbReference type="SMART" id="SM00756">
    <property type="entry name" value="VKc"/>
    <property type="match status" value="1"/>
</dbReference>
<feature type="transmembrane region" description="Helical" evidence="10">
    <location>
        <begin position="12"/>
        <end position="38"/>
    </location>
</feature>
<gene>
    <name evidence="12" type="ORF">HYR64_02555</name>
</gene>
<dbReference type="Gene3D" id="1.20.1440.130">
    <property type="entry name" value="VKOR domain"/>
    <property type="match status" value="1"/>
</dbReference>
<comment type="caution">
    <text evidence="12">The sequence shown here is derived from an EMBL/GenBank/DDBJ whole genome shotgun (WGS) entry which is preliminary data.</text>
</comment>
<feature type="transmembrane region" description="Helical" evidence="10">
    <location>
        <begin position="117"/>
        <end position="138"/>
    </location>
</feature>
<evidence type="ECO:0000256" key="4">
    <source>
        <dbReference type="ARBA" id="ARBA00022719"/>
    </source>
</evidence>
<organism evidence="12 13">
    <name type="scientific">Fimbriimonas ginsengisoli</name>
    <dbReference type="NCBI Taxonomy" id="1005039"/>
    <lineage>
        <taxon>Bacteria</taxon>
        <taxon>Bacillati</taxon>
        <taxon>Armatimonadota</taxon>
        <taxon>Fimbriimonadia</taxon>
        <taxon>Fimbriimonadales</taxon>
        <taxon>Fimbriimonadaceae</taxon>
        <taxon>Fimbriimonas</taxon>
    </lineage>
</organism>
<keyword evidence="9" id="KW-0676">Redox-active center</keyword>
<dbReference type="AlphaFoldDB" id="A0A931PV76"/>
<protein>
    <submittedName>
        <fullName evidence="12">Vitamin K epoxide reductase family protein</fullName>
    </submittedName>
</protein>
<name>A0A931PV76_FIMGI</name>
<dbReference type="InterPro" id="IPR036249">
    <property type="entry name" value="Thioredoxin-like_sf"/>
</dbReference>
<dbReference type="SUPFAM" id="SSF52833">
    <property type="entry name" value="Thioredoxin-like"/>
    <property type="match status" value="1"/>
</dbReference>
<evidence type="ECO:0000256" key="5">
    <source>
        <dbReference type="ARBA" id="ARBA00022989"/>
    </source>
</evidence>
<proteinExistence type="inferred from homology"/>
<comment type="similarity">
    <text evidence="2">Belongs to the VKOR family.</text>
</comment>
<keyword evidence="8" id="KW-1015">Disulfide bond</keyword>
<dbReference type="Gene3D" id="3.40.30.10">
    <property type="entry name" value="Glutaredoxin"/>
    <property type="match status" value="1"/>
</dbReference>
<keyword evidence="5 10" id="KW-1133">Transmembrane helix</keyword>
<dbReference type="InterPro" id="IPR012932">
    <property type="entry name" value="VKOR"/>
</dbReference>
<reference evidence="12" key="1">
    <citation type="submission" date="2020-07" db="EMBL/GenBank/DDBJ databases">
        <title>Huge and variable diversity of episymbiotic CPR bacteria and DPANN archaea in groundwater ecosystems.</title>
        <authorList>
            <person name="He C.Y."/>
            <person name="Keren R."/>
            <person name="Whittaker M."/>
            <person name="Farag I.F."/>
            <person name="Doudna J."/>
            <person name="Cate J.H.D."/>
            <person name="Banfield J.F."/>
        </authorList>
    </citation>
    <scope>NUCLEOTIDE SEQUENCE</scope>
    <source>
        <strain evidence="12">NC_groundwater_17_Pr7_B-0.1um_64_12</strain>
    </source>
</reference>
<evidence type="ECO:0000256" key="10">
    <source>
        <dbReference type="SAM" id="Phobius"/>
    </source>
</evidence>
<accession>A0A931PV76</accession>
<feature type="transmembrane region" description="Helical" evidence="10">
    <location>
        <begin position="64"/>
        <end position="85"/>
    </location>
</feature>
<evidence type="ECO:0000256" key="8">
    <source>
        <dbReference type="ARBA" id="ARBA00023157"/>
    </source>
</evidence>
<sequence length="360" mass="39103">MSLYMREALAKWAVFLFAAVLGSTGLTISTYLSLVYVAGDLPPCLEGDTCADILTSRYSHIGPLPIALFGAFYYLVGLSTAPALVTRDRAALLKGLIWSSLGFVGAAILTALSLTRLHGVCIWCLASAFCMAMLFALWGLAASSQVGDAPVLSRKTRLWMILLPAVSGLAEGGSLAVGLRTSEPSYDASALAKISIEKLVFGVPCPAKPAATQTLVFFGDVECGACRYWFPRIRLRVDRTSGIRLVFRAKTAGNHDNGLRLVRLLMQLPSNDQDSFLRDVFADESLDSEATHSIIERWSGMRIADIPAAAIDRRLQDDIDLTRSLGILRVPTIVWVDSSGRKEVMSARRAYARLAEPVDR</sequence>
<evidence type="ECO:0000256" key="3">
    <source>
        <dbReference type="ARBA" id="ARBA00022692"/>
    </source>
</evidence>
<evidence type="ECO:0000256" key="9">
    <source>
        <dbReference type="ARBA" id="ARBA00023284"/>
    </source>
</evidence>
<feature type="transmembrane region" description="Helical" evidence="10">
    <location>
        <begin position="92"/>
        <end position="111"/>
    </location>
</feature>
<dbReference type="InterPro" id="IPR044698">
    <property type="entry name" value="VKOR/LTO1"/>
</dbReference>
<keyword evidence="3 10" id="KW-0812">Transmembrane</keyword>
<evidence type="ECO:0000256" key="6">
    <source>
        <dbReference type="ARBA" id="ARBA00023002"/>
    </source>
</evidence>
<keyword evidence="4" id="KW-0874">Quinone</keyword>
<evidence type="ECO:0000313" key="12">
    <source>
        <dbReference type="EMBL" id="MBI1755970.1"/>
    </source>
</evidence>
<keyword evidence="6" id="KW-0560">Oxidoreductase</keyword>
<evidence type="ECO:0000256" key="7">
    <source>
        <dbReference type="ARBA" id="ARBA00023136"/>
    </source>
</evidence>
<evidence type="ECO:0000313" key="13">
    <source>
        <dbReference type="Proteomes" id="UP000727962"/>
    </source>
</evidence>
<dbReference type="GO" id="GO:0016020">
    <property type="term" value="C:membrane"/>
    <property type="evidence" value="ECO:0007669"/>
    <property type="project" value="UniProtKB-SubCell"/>
</dbReference>
<evidence type="ECO:0000256" key="1">
    <source>
        <dbReference type="ARBA" id="ARBA00004141"/>
    </source>
</evidence>
<dbReference type="InterPro" id="IPR038354">
    <property type="entry name" value="VKOR_sf"/>
</dbReference>
<dbReference type="GO" id="GO:0016491">
    <property type="term" value="F:oxidoreductase activity"/>
    <property type="evidence" value="ECO:0007669"/>
    <property type="project" value="UniProtKB-KW"/>
</dbReference>
<dbReference type="CDD" id="cd12916">
    <property type="entry name" value="VKOR_1"/>
    <property type="match status" value="1"/>
</dbReference>
<feature type="domain" description="Vitamin K epoxide reductase" evidence="11">
    <location>
        <begin position="10"/>
        <end position="142"/>
    </location>
</feature>
<dbReference type="Pfam" id="PF07884">
    <property type="entry name" value="VKOR"/>
    <property type="match status" value="1"/>
</dbReference>
<evidence type="ECO:0000259" key="11">
    <source>
        <dbReference type="SMART" id="SM00756"/>
    </source>
</evidence>
<comment type="subcellular location">
    <subcellularLocation>
        <location evidence="1">Membrane</location>
        <topology evidence="1">Multi-pass membrane protein</topology>
    </subcellularLocation>
</comment>